<evidence type="ECO:0000256" key="12">
    <source>
        <dbReference type="ARBA" id="ARBA00031556"/>
    </source>
</evidence>
<dbReference type="FunFam" id="3.40.50.10190:FF:000006">
    <property type="entry name" value="Breast cancer type 1 susceptibility protein homolog"/>
    <property type="match status" value="1"/>
</dbReference>
<dbReference type="CDD" id="cd17734">
    <property type="entry name" value="BRCT_Bard1_rpt1"/>
    <property type="match status" value="1"/>
</dbReference>
<comment type="subcellular location">
    <subcellularLocation>
        <location evidence="2">Chromosome</location>
    </subcellularLocation>
    <subcellularLocation>
        <location evidence="1">Nucleus</location>
    </subcellularLocation>
</comment>
<evidence type="ECO:0000259" key="14">
    <source>
        <dbReference type="PROSITE" id="PS50089"/>
    </source>
</evidence>
<reference evidence="18" key="1">
    <citation type="journal article" date="2016" name="Nature">
        <title>The genome of the seagrass Zostera marina reveals angiosperm adaptation to the sea.</title>
        <authorList>
            <person name="Olsen J.L."/>
            <person name="Rouze P."/>
            <person name="Verhelst B."/>
            <person name="Lin Y.-C."/>
            <person name="Bayer T."/>
            <person name="Collen J."/>
            <person name="Dattolo E."/>
            <person name="De Paoli E."/>
            <person name="Dittami S."/>
            <person name="Maumus F."/>
            <person name="Michel G."/>
            <person name="Kersting A."/>
            <person name="Lauritano C."/>
            <person name="Lohaus R."/>
            <person name="Toepel M."/>
            <person name="Tonon T."/>
            <person name="Vanneste K."/>
            <person name="Amirebrahimi M."/>
            <person name="Brakel J."/>
            <person name="Bostroem C."/>
            <person name="Chovatia M."/>
            <person name="Grimwood J."/>
            <person name="Jenkins J.W."/>
            <person name="Jueterbock A."/>
            <person name="Mraz A."/>
            <person name="Stam W.T."/>
            <person name="Tice H."/>
            <person name="Bornberg-Bauer E."/>
            <person name="Green P.J."/>
            <person name="Pearson G.A."/>
            <person name="Procaccini G."/>
            <person name="Duarte C.M."/>
            <person name="Schmutz J."/>
            <person name="Reusch T.B.H."/>
            <person name="Van de Peer Y."/>
        </authorList>
    </citation>
    <scope>NUCLEOTIDE SEQUENCE [LARGE SCALE GENOMIC DNA]</scope>
    <source>
        <strain evidence="18">cv. Finnish</strain>
    </source>
</reference>
<accession>A0A0K9PK17</accession>
<dbReference type="PROSITE" id="PS50089">
    <property type="entry name" value="ZF_RING_2"/>
    <property type="match status" value="1"/>
</dbReference>
<dbReference type="GO" id="GO:0031436">
    <property type="term" value="C:BRCA1-BARD1 complex"/>
    <property type="evidence" value="ECO:0000318"/>
    <property type="project" value="GO_Central"/>
</dbReference>
<feature type="domain" description="BRCT" evidence="15">
    <location>
        <begin position="671"/>
        <end position="773"/>
    </location>
</feature>
<evidence type="ECO:0000256" key="2">
    <source>
        <dbReference type="ARBA" id="ARBA00004286"/>
    </source>
</evidence>
<dbReference type="Gene3D" id="3.40.50.10190">
    <property type="entry name" value="BRCT domain"/>
    <property type="match status" value="2"/>
</dbReference>
<dbReference type="InterPro" id="IPR013083">
    <property type="entry name" value="Znf_RING/FYVE/PHD"/>
</dbReference>
<dbReference type="InterPro" id="IPR031099">
    <property type="entry name" value="BRCA1-associated"/>
</dbReference>
<dbReference type="SMART" id="SM00292">
    <property type="entry name" value="BRCT"/>
    <property type="match status" value="2"/>
</dbReference>
<dbReference type="InterPro" id="IPR001841">
    <property type="entry name" value="Znf_RING"/>
</dbReference>
<gene>
    <name evidence="17" type="ORF">ZOSMA_215G00380</name>
</gene>
<dbReference type="PROSITE" id="PS50172">
    <property type="entry name" value="BRCT"/>
    <property type="match status" value="2"/>
</dbReference>
<sequence>MGARQVLGGFSNSDLSSLFHMHKKMEMELQCPACLDLLNIPTLLPCDHICCKKCISYLMEDGYCTACRLPFNGREEELRVIYSIQNMVEQFNIMSAIFAAKPLQILDVPTSQTTDIQSLKYQSSRMLCDADSGRDKKRQKFNSKPDEKIGSSNLHLEVKNEDDHVLKLVSTLETIEAHHVYPDAENVQYDKVGVEGTKHIIVEGVQQVDVGLKGIQHIEGAQNVDPDAEDAQHGEVGVEGIQNIDVQGEGTQYVNAEGAQPVDVGVEGEGAQHVGVSVDGEGAKHVDIGIEGAGAHHVNVNVEGKQLVDLEDTLLICQSNLSKEGMERQRLHSDPDYQVGKSKPCLDRNYGNENHGLTNDVQTCCPNSQRKPGYHEIHFPNTKDVNAGNCAFCNSSKVTEGYLPMRYFSNGESKVSKTSKKNSNVLHIHDNCFEWAPRVFIDDDGIVQNLETEIFRASRTKCSMCRKKGASLGCYEKKCLKSYHIPCALKLPNCRWDSVRYHFLCSNHRSSKFSSDRSATENTVIDFKKFSDKPDILLKDLIGIKHVGCSGDVRKVSHNINKDWVLCGSSLSIAEKLLLENFAKLTGSVVLEHWKENVTHVVAATNDLGGCSRTVKFIKAILTGKWILTIEWIKESLKAKHPVSEDPYEITHDIHGVFDGPKTGRIRAMEKALPLFSGLSFYFSSFPQFSPSYKRHLESMIILGGGKIINERDLCNSWLESIIDTQFHTTFVVYNLDNTGRCDLLATEAIANKLSAKVISHIWILDSLAACKI</sequence>
<evidence type="ECO:0000256" key="8">
    <source>
        <dbReference type="ARBA" id="ARBA00022833"/>
    </source>
</evidence>
<evidence type="ECO:0000256" key="3">
    <source>
        <dbReference type="ARBA" id="ARBA00022454"/>
    </source>
</evidence>
<dbReference type="SUPFAM" id="SSF57850">
    <property type="entry name" value="RING/U-box"/>
    <property type="match status" value="1"/>
</dbReference>
<dbReference type="InterPro" id="IPR034732">
    <property type="entry name" value="EPHD"/>
</dbReference>
<dbReference type="OrthoDB" id="2384350at2759"/>
<dbReference type="InterPro" id="IPR036420">
    <property type="entry name" value="BRCT_dom_sf"/>
</dbReference>
<dbReference type="GO" id="GO:0000724">
    <property type="term" value="P:double-strand break repair via homologous recombination"/>
    <property type="evidence" value="ECO:0000318"/>
    <property type="project" value="GO_Central"/>
</dbReference>
<dbReference type="GO" id="GO:0005694">
    <property type="term" value="C:chromosome"/>
    <property type="evidence" value="ECO:0007669"/>
    <property type="project" value="UniProtKB-SubCell"/>
</dbReference>
<protein>
    <recommendedName>
        <fullName evidence="12">RING-type E3 ubiquitin transferase BRCA1</fullName>
    </recommendedName>
</protein>
<keyword evidence="8" id="KW-0862">Zinc</keyword>
<keyword evidence="4" id="KW-0479">Metal-binding</keyword>
<dbReference type="InterPro" id="IPR018957">
    <property type="entry name" value="Znf_C3HC4_RING-type"/>
</dbReference>
<keyword evidence="9" id="KW-0234">DNA repair</keyword>
<evidence type="ECO:0000256" key="7">
    <source>
        <dbReference type="ARBA" id="ARBA00022771"/>
    </source>
</evidence>
<dbReference type="Pfam" id="PF00533">
    <property type="entry name" value="BRCT"/>
    <property type="match status" value="1"/>
</dbReference>
<dbReference type="GO" id="GO:0008270">
    <property type="term" value="F:zinc ion binding"/>
    <property type="evidence" value="ECO:0007669"/>
    <property type="project" value="UniProtKB-KW"/>
</dbReference>
<feature type="domain" description="BRCT" evidence="15">
    <location>
        <begin position="565"/>
        <end position="650"/>
    </location>
</feature>
<comment type="caution">
    <text evidence="17">The sequence shown here is derived from an EMBL/GenBank/DDBJ whole genome shotgun (WGS) entry which is preliminary data.</text>
</comment>
<keyword evidence="3" id="KW-0158">Chromosome</keyword>
<evidence type="ECO:0000256" key="5">
    <source>
        <dbReference type="ARBA" id="ARBA00022737"/>
    </source>
</evidence>
<dbReference type="SUPFAM" id="SSF52113">
    <property type="entry name" value="BRCT domain"/>
    <property type="match status" value="2"/>
</dbReference>
<evidence type="ECO:0000256" key="1">
    <source>
        <dbReference type="ARBA" id="ARBA00004123"/>
    </source>
</evidence>
<proteinExistence type="predicted"/>
<evidence type="ECO:0000256" key="11">
    <source>
        <dbReference type="ARBA" id="ARBA00023306"/>
    </source>
</evidence>
<keyword evidence="18" id="KW-1185">Reference proteome</keyword>
<dbReference type="Proteomes" id="UP000036987">
    <property type="component" value="Unassembled WGS sequence"/>
</dbReference>
<keyword evidence="11" id="KW-0131">Cell cycle</keyword>
<name>A0A0K9PK17_ZOSMR</name>
<evidence type="ECO:0000259" key="16">
    <source>
        <dbReference type="PROSITE" id="PS51805"/>
    </source>
</evidence>
<evidence type="ECO:0000256" key="4">
    <source>
        <dbReference type="ARBA" id="ARBA00022723"/>
    </source>
</evidence>
<evidence type="ECO:0000256" key="13">
    <source>
        <dbReference type="PROSITE-ProRule" id="PRU00175"/>
    </source>
</evidence>
<feature type="domain" description="RING-type" evidence="14">
    <location>
        <begin position="31"/>
        <end position="68"/>
    </location>
</feature>
<dbReference type="STRING" id="29655.A0A0K9PK17"/>
<dbReference type="PANTHER" id="PTHR13763:SF9">
    <property type="entry name" value="BRCA1-ASSOCIATED RING DOMAIN PROTEIN 1"/>
    <property type="match status" value="1"/>
</dbReference>
<organism evidence="17 18">
    <name type="scientific">Zostera marina</name>
    <name type="common">Eelgrass</name>
    <dbReference type="NCBI Taxonomy" id="29655"/>
    <lineage>
        <taxon>Eukaryota</taxon>
        <taxon>Viridiplantae</taxon>
        <taxon>Streptophyta</taxon>
        <taxon>Embryophyta</taxon>
        <taxon>Tracheophyta</taxon>
        <taxon>Spermatophyta</taxon>
        <taxon>Magnoliopsida</taxon>
        <taxon>Liliopsida</taxon>
        <taxon>Zosteraceae</taxon>
        <taxon>Zostera</taxon>
    </lineage>
</organism>
<dbReference type="Pfam" id="PF00097">
    <property type="entry name" value="zf-C3HC4"/>
    <property type="match status" value="1"/>
</dbReference>
<dbReference type="AlphaFoldDB" id="A0A0K9PK17"/>
<evidence type="ECO:0000313" key="17">
    <source>
        <dbReference type="EMBL" id="KMZ69403.1"/>
    </source>
</evidence>
<evidence type="ECO:0000256" key="6">
    <source>
        <dbReference type="ARBA" id="ARBA00022763"/>
    </source>
</evidence>
<dbReference type="GO" id="GO:0004842">
    <property type="term" value="F:ubiquitin-protein transferase activity"/>
    <property type="evidence" value="ECO:0000318"/>
    <property type="project" value="GO_Central"/>
</dbReference>
<dbReference type="PROSITE" id="PS51805">
    <property type="entry name" value="EPHD"/>
    <property type="match status" value="1"/>
</dbReference>
<feature type="domain" description="PHD-type" evidence="16">
    <location>
        <begin position="387"/>
        <end position="509"/>
    </location>
</feature>
<dbReference type="InterPro" id="IPR001357">
    <property type="entry name" value="BRCT_dom"/>
</dbReference>
<keyword evidence="5" id="KW-0677">Repeat</keyword>
<keyword evidence="6" id="KW-0227">DNA damage</keyword>
<evidence type="ECO:0000256" key="10">
    <source>
        <dbReference type="ARBA" id="ARBA00023242"/>
    </source>
</evidence>
<evidence type="ECO:0000256" key="9">
    <source>
        <dbReference type="ARBA" id="ARBA00023204"/>
    </source>
</evidence>
<dbReference type="Pfam" id="PF13771">
    <property type="entry name" value="zf-HC5HC2H"/>
    <property type="match status" value="1"/>
</dbReference>
<dbReference type="EMBL" id="LFYR01000773">
    <property type="protein sequence ID" value="KMZ69403.1"/>
    <property type="molecule type" value="Genomic_DNA"/>
</dbReference>
<dbReference type="GO" id="GO:0045944">
    <property type="term" value="P:positive regulation of transcription by RNA polymerase II"/>
    <property type="evidence" value="ECO:0000318"/>
    <property type="project" value="GO_Central"/>
</dbReference>
<keyword evidence="7 13" id="KW-0863">Zinc-finger</keyword>
<dbReference type="GO" id="GO:0070531">
    <property type="term" value="C:BRCA1-A complex"/>
    <property type="evidence" value="ECO:0000318"/>
    <property type="project" value="GO_Central"/>
</dbReference>
<evidence type="ECO:0000313" key="18">
    <source>
        <dbReference type="Proteomes" id="UP000036987"/>
    </source>
</evidence>
<evidence type="ECO:0000259" key="15">
    <source>
        <dbReference type="PROSITE" id="PS50172"/>
    </source>
</evidence>
<keyword evidence="10" id="KW-0539">Nucleus</keyword>
<dbReference type="PANTHER" id="PTHR13763">
    <property type="entry name" value="BREAST CANCER TYPE 1 SUSCEPTIBILITY PROTEIN BRCA1"/>
    <property type="match status" value="1"/>
</dbReference>
<dbReference type="Gene3D" id="3.30.40.10">
    <property type="entry name" value="Zinc/RING finger domain, C3HC4 (zinc finger)"/>
    <property type="match status" value="2"/>
</dbReference>
<dbReference type="CDD" id="cd15571">
    <property type="entry name" value="ePHD"/>
    <property type="match status" value="1"/>
</dbReference>